<organism evidence="1">
    <name type="scientific">Brassica campestris</name>
    <name type="common">Field mustard</name>
    <dbReference type="NCBI Taxonomy" id="3711"/>
    <lineage>
        <taxon>Eukaryota</taxon>
        <taxon>Viridiplantae</taxon>
        <taxon>Streptophyta</taxon>
        <taxon>Embryophyta</taxon>
        <taxon>Tracheophyta</taxon>
        <taxon>Spermatophyta</taxon>
        <taxon>Magnoliopsida</taxon>
        <taxon>eudicotyledons</taxon>
        <taxon>Gunneridae</taxon>
        <taxon>Pentapetalae</taxon>
        <taxon>rosids</taxon>
        <taxon>malvids</taxon>
        <taxon>Brassicales</taxon>
        <taxon>Brassicaceae</taxon>
        <taxon>Brassiceae</taxon>
        <taxon>Brassica</taxon>
    </lineage>
</organism>
<reference evidence="1" key="1">
    <citation type="submission" date="2018-11" db="EMBL/GenBank/DDBJ databases">
        <authorList>
            <consortium name="Genoscope - CEA"/>
            <person name="William W."/>
        </authorList>
    </citation>
    <scope>NUCLEOTIDE SEQUENCE</scope>
</reference>
<proteinExistence type="predicted"/>
<name>A0A3P6AB23_BRACM</name>
<accession>A0A3P6AB23</accession>
<gene>
    <name evidence="1" type="ORF">BRAA02T04806Z</name>
</gene>
<protein>
    <submittedName>
        <fullName evidence="1">Uncharacterized protein</fullName>
    </submittedName>
</protein>
<sequence length="92" mass="10398">MGLGQSSSGTPWIAHSLFLSLLIRSINLSNQLLLKWVLVIRLQFGLMSMIPRKRLKRRGIQESTFFPEGIKHQDVLESNLVPKSIKAAEETP</sequence>
<dbReference type="EMBL" id="LR031573">
    <property type="protein sequence ID" value="VDC84644.1"/>
    <property type="molecule type" value="Genomic_DNA"/>
</dbReference>
<dbReference type="AlphaFoldDB" id="A0A3P6AB23"/>
<evidence type="ECO:0000313" key="1">
    <source>
        <dbReference type="EMBL" id="VDC84644.1"/>
    </source>
</evidence>